<evidence type="ECO:0000313" key="2">
    <source>
        <dbReference type="Proteomes" id="UP000187406"/>
    </source>
</evidence>
<sequence length="184" mass="20817">VAAWNVRGLNDPSKHCEVRNFISSNNISLLGILESRVRVPNLEKIARNITKNWNFFSNPSVSMSGRIIVIWDSSLLNFVPIFVNDQAIHAQVILVNNMRIFVSFVYGKCDRNTRLSLWDDLVHCADQFRNEPWAVLGDFNVTSYGGEHSASGRVTKAMQDFNSAIAKVELEDLRGAGFHFTWSN</sequence>
<gene>
    <name evidence="1" type="ORF">CFOL_v3_28842</name>
</gene>
<keyword evidence="2" id="KW-1185">Reference proteome</keyword>
<dbReference type="SUPFAM" id="SSF56219">
    <property type="entry name" value="DNase I-like"/>
    <property type="match status" value="1"/>
</dbReference>
<dbReference type="Gene3D" id="3.60.10.10">
    <property type="entry name" value="Endonuclease/exonuclease/phosphatase"/>
    <property type="match status" value="1"/>
</dbReference>
<dbReference type="InterPro" id="IPR036691">
    <property type="entry name" value="Endo/exonu/phosph_ase_sf"/>
</dbReference>
<comment type="caution">
    <text evidence="1">The sequence shown here is derived from an EMBL/GenBank/DDBJ whole genome shotgun (WGS) entry which is preliminary data.</text>
</comment>
<dbReference type="AlphaFoldDB" id="A0A1Q3CZ17"/>
<dbReference type="InParanoid" id="A0A1Q3CZ17"/>
<reference evidence="2" key="1">
    <citation type="submission" date="2016-04" db="EMBL/GenBank/DDBJ databases">
        <title>Cephalotus genome sequencing.</title>
        <authorList>
            <person name="Fukushima K."/>
            <person name="Hasebe M."/>
            <person name="Fang X."/>
        </authorList>
    </citation>
    <scope>NUCLEOTIDE SEQUENCE [LARGE SCALE GENOMIC DNA]</scope>
    <source>
        <strain evidence="2">cv. St1</strain>
    </source>
</reference>
<dbReference type="EMBL" id="BDDD01003557">
    <property type="protein sequence ID" value="GAV85405.1"/>
    <property type="molecule type" value="Genomic_DNA"/>
</dbReference>
<name>A0A1Q3CZ17_CEPFO</name>
<dbReference type="Proteomes" id="UP000187406">
    <property type="component" value="Unassembled WGS sequence"/>
</dbReference>
<dbReference type="PANTHER" id="PTHR35218">
    <property type="entry name" value="RNASE H DOMAIN-CONTAINING PROTEIN"/>
    <property type="match status" value="1"/>
</dbReference>
<dbReference type="OrthoDB" id="1932741at2759"/>
<feature type="non-terminal residue" evidence="1">
    <location>
        <position position="1"/>
    </location>
</feature>
<feature type="non-terminal residue" evidence="1">
    <location>
        <position position="184"/>
    </location>
</feature>
<organism evidence="1 2">
    <name type="scientific">Cephalotus follicularis</name>
    <name type="common">Albany pitcher plant</name>
    <dbReference type="NCBI Taxonomy" id="3775"/>
    <lineage>
        <taxon>Eukaryota</taxon>
        <taxon>Viridiplantae</taxon>
        <taxon>Streptophyta</taxon>
        <taxon>Embryophyta</taxon>
        <taxon>Tracheophyta</taxon>
        <taxon>Spermatophyta</taxon>
        <taxon>Magnoliopsida</taxon>
        <taxon>eudicotyledons</taxon>
        <taxon>Gunneridae</taxon>
        <taxon>Pentapetalae</taxon>
        <taxon>rosids</taxon>
        <taxon>fabids</taxon>
        <taxon>Oxalidales</taxon>
        <taxon>Cephalotaceae</taxon>
        <taxon>Cephalotus</taxon>
    </lineage>
</organism>
<evidence type="ECO:0000313" key="1">
    <source>
        <dbReference type="EMBL" id="GAV85405.1"/>
    </source>
</evidence>
<accession>A0A1Q3CZ17</accession>
<proteinExistence type="predicted"/>
<protein>
    <submittedName>
        <fullName evidence="1">Exo_endo_phos domain-containing protein</fullName>
    </submittedName>
</protein>
<dbReference type="PANTHER" id="PTHR35218:SF7">
    <property type="entry name" value="ENDONUCLEASE_EXONUCLEASE_PHOSPHATASE"/>
    <property type="match status" value="1"/>
</dbReference>